<keyword evidence="2" id="KW-0486">Methionine biosynthesis</keyword>
<dbReference type="Pfam" id="PF00561">
    <property type="entry name" value="Abhydrolase_1"/>
    <property type="match status" value="1"/>
</dbReference>
<evidence type="ECO:0000256" key="3">
    <source>
        <dbReference type="PIRSR" id="PIRSR000443-1"/>
    </source>
</evidence>
<dbReference type="Gene3D" id="3.40.50.1820">
    <property type="entry name" value="alpha/beta hydrolase"/>
    <property type="match status" value="1"/>
</dbReference>
<dbReference type="Proteomes" id="UP000199152">
    <property type="component" value="Unassembled WGS sequence"/>
</dbReference>
<dbReference type="InterPro" id="IPR000073">
    <property type="entry name" value="AB_hydrolase_1"/>
</dbReference>
<feature type="binding site" evidence="2">
    <location>
        <position position="339"/>
    </location>
    <ligand>
        <name>substrate</name>
    </ligand>
</feature>
<feature type="active site" description="Nucleophile" evidence="2 3">
    <location>
        <position position="154"/>
    </location>
</feature>
<accession>A0A1I3ZCS3</accession>
<evidence type="ECO:0000256" key="1">
    <source>
        <dbReference type="ARBA" id="ARBA00022679"/>
    </source>
</evidence>
<proteinExistence type="inferred from homology"/>
<dbReference type="SUPFAM" id="SSF53474">
    <property type="entry name" value="alpha/beta-Hydrolases"/>
    <property type="match status" value="1"/>
</dbReference>
<evidence type="ECO:0000259" key="4">
    <source>
        <dbReference type="Pfam" id="PF00561"/>
    </source>
</evidence>
<dbReference type="HAMAP" id="MF_00296">
    <property type="entry name" value="MetX_acyltransf"/>
    <property type="match status" value="1"/>
</dbReference>
<evidence type="ECO:0000256" key="2">
    <source>
        <dbReference type="HAMAP-Rule" id="MF_00296"/>
    </source>
</evidence>
<sequence length="358" mass="37291">MGGWVEGDPVGDRLFLDLPGPFRPERGGVLPAVRIAYETWGTLAPDASNAVLIEHALTGDSHVVGPAGPGHPTPGWWDGLVGPGAALDTDRFFVVCANVLGGCQGTTGPSSPGPDGGHWGSRFPEVTVADQVRVEAALADALGIDRWAAVLGGSMGGMRALEWAVALPERVAALLFLASGAAATADQIGTQTTQQAAIRADPAWAGGDYLPGPGPVDGLGIARRIAHLTYRSRLELDERFGAAVQDDGRYAVASYLDHHAGKLSRRFDAGSYVVLTETMNSWDVGRGRGGVAAALSRVTARAVVAGVDTDRLYPLELQRRVADGLGVPLQVIASPYGHDGFLIEVDAVAALVRELLAT</sequence>
<keyword evidence="6" id="KW-1185">Reference proteome</keyword>
<dbReference type="UniPathway" id="UPA00051">
    <property type="reaction ID" value="UER00074"/>
</dbReference>
<comment type="pathway">
    <text evidence="2">Amino-acid biosynthesis; L-methionine biosynthesis via de novo pathway; O-acetyl-L-homoserine from L-homoserine: step 1/1.</text>
</comment>
<dbReference type="PANTHER" id="PTHR32268">
    <property type="entry name" value="HOMOSERINE O-ACETYLTRANSFERASE"/>
    <property type="match status" value="1"/>
</dbReference>
<evidence type="ECO:0000313" key="5">
    <source>
        <dbReference type="EMBL" id="SFK41988.1"/>
    </source>
</evidence>
<dbReference type="GO" id="GO:0009086">
    <property type="term" value="P:methionine biosynthetic process"/>
    <property type="evidence" value="ECO:0007669"/>
    <property type="project" value="UniProtKB-UniRule"/>
</dbReference>
<dbReference type="InParanoid" id="A0A1I3ZCS3"/>
<dbReference type="NCBIfam" id="TIGR01392">
    <property type="entry name" value="homoserO_Ac_trn"/>
    <property type="match status" value="1"/>
</dbReference>
<protein>
    <recommendedName>
        <fullName evidence="2">Homoserine O-acetyltransferase</fullName>
        <shortName evidence="2">HAT</shortName>
        <ecNumber evidence="2">2.3.1.31</ecNumber>
    </recommendedName>
    <alternativeName>
        <fullName evidence="2">Homoserine transacetylase</fullName>
        <shortName evidence="2">HTA</shortName>
    </alternativeName>
</protein>
<dbReference type="NCBIfam" id="NF001209">
    <property type="entry name" value="PRK00175.1"/>
    <property type="match status" value="1"/>
</dbReference>
<comment type="subunit">
    <text evidence="2">Homodimer.</text>
</comment>
<dbReference type="EMBL" id="FOSW01000001">
    <property type="protein sequence ID" value="SFK41988.1"/>
    <property type="molecule type" value="Genomic_DNA"/>
</dbReference>
<dbReference type="PIRSF" id="PIRSF000443">
    <property type="entry name" value="Homoser_Ac_trans"/>
    <property type="match status" value="1"/>
</dbReference>
<dbReference type="InterPro" id="IPR029058">
    <property type="entry name" value="AB_hydrolase_fold"/>
</dbReference>
<organism evidence="5 6">
    <name type="scientific">Geodermatophilus ruber</name>
    <dbReference type="NCBI Taxonomy" id="504800"/>
    <lineage>
        <taxon>Bacteria</taxon>
        <taxon>Bacillati</taxon>
        <taxon>Actinomycetota</taxon>
        <taxon>Actinomycetes</taxon>
        <taxon>Geodermatophilales</taxon>
        <taxon>Geodermatophilaceae</taxon>
        <taxon>Geodermatophilus</taxon>
    </lineage>
</organism>
<dbReference type="GO" id="GO:0004414">
    <property type="term" value="F:homoserine O-acetyltransferase activity"/>
    <property type="evidence" value="ECO:0007669"/>
    <property type="project" value="UniProtKB-UniRule"/>
</dbReference>
<dbReference type="FunCoup" id="A0A1I3ZCS3">
    <property type="interactions" value="166"/>
</dbReference>
<name>A0A1I3ZCS3_9ACTN</name>
<dbReference type="EC" id="2.3.1.31" evidence="2"/>
<dbReference type="GO" id="GO:0005737">
    <property type="term" value="C:cytoplasm"/>
    <property type="evidence" value="ECO:0007669"/>
    <property type="project" value="UniProtKB-SubCell"/>
</dbReference>
<dbReference type="GO" id="GO:0009092">
    <property type="term" value="P:homoserine metabolic process"/>
    <property type="evidence" value="ECO:0007669"/>
    <property type="project" value="TreeGrafter"/>
</dbReference>
<keyword evidence="2" id="KW-0963">Cytoplasm</keyword>
<feature type="domain" description="AB hydrolase-1" evidence="4">
    <location>
        <begin position="49"/>
        <end position="248"/>
    </location>
</feature>
<dbReference type="RefSeq" id="WP_091320788.1">
    <property type="nucleotide sequence ID" value="NZ_FOSW01000001.1"/>
</dbReference>
<dbReference type="Gene3D" id="1.10.1740.110">
    <property type="match status" value="1"/>
</dbReference>
<comment type="caution">
    <text evidence="2">Lacks conserved residue(s) required for the propagation of feature annotation.</text>
</comment>
<dbReference type="PANTHER" id="PTHR32268:SF11">
    <property type="entry name" value="HOMOSERINE O-ACETYLTRANSFERASE"/>
    <property type="match status" value="1"/>
</dbReference>
<keyword evidence="1 2" id="KW-0808">Transferase</keyword>
<comment type="catalytic activity">
    <reaction evidence="2">
        <text>L-homoserine + acetyl-CoA = O-acetyl-L-homoserine + CoA</text>
        <dbReference type="Rhea" id="RHEA:13701"/>
        <dbReference type="ChEBI" id="CHEBI:57287"/>
        <dbReference type="ChEBI" id="CHEBI:57288"/>
        <dbReference type="ChEBI" id="CHEBI:57476"/>
        <dbReference type="ChEBI" id="CHEBI:57716"/>
        <dbReference type="EC" id="2.3.1.31"/>
    </reaction>
</comment>
<dbReference type="STRING" id="504800.SAMN04488085_101483"/>
<comment type="subcellular location">
    <subcellularLocation>
        <location evidence="2">Cytoplasm</location>
    </subcellularLocation>
</comment>
<keyword evidence="2" id="KW-0028">Amino-acid biosynthesis</keyword>
<feature type="active site" evidence="2 3">
    <location>
        <position position="338"/>
    </location>
</feature>
<dbReference type="AlphaFoldDB" id="A0A1I3ZCS3"/>
<feature type="binding site" evidence="2">
    <location>
        <position position="223"/>
    </location>
    <ligand>
        <name>substrate</name>
    </ligand>
</feature>
<reference evidence="5 6" key="1">
    <citation type="submission" date="2016-10" db="EMBL/GenBank/DDBJ databases">
        <authorList>
            <person name="de Groot N.N."/>
        </authorList>
    </citation>
    <scope>NUCLEOTIDE SEQUENCE [LARGE SCALE GENOMIC DNA]</scope>
    <source>
        <strain evidence="5 6">DSM 45317</strain>
    </source>
</reference>
<gene>
    <name evidence="2" type="primary">metXA</name>
    <name evidence="5" type="ORF">SAMN04488085_101483</name>
</gene>
<keyword evidence="2" id="KW-0012">Acyltransferase</keyword>
<dbReference type="InterPro" id="IPR008220">
    <property type="entry name" value="HAT_MetX-like"/>
</dbReference>
<feature type="active site" evidence="2 3">
    <location>
        <position position="310"/>
    </location>
</feature>
<evidence type="ECO:0000313" key="6">
    <source>
        <dbReference type="Proteomes" id="UP000199152"/>
    </source>
</evidence>
<dbReference type="OrthoDB" id="9800754at2"/>
<comment type="similarity">
    <text evidence="2">Belongs to the AB hydrolase superfamily. MetX family.</text>
</comment>
<comment type="function">
    <text evidence="2">Transfers an acetyl group from acetyl-CoA to L-homoserine, forming acetyl-L-homoserine.</text>
</comment>